<sequence length="63" mass="7513">MKEKEYTGDYICQNLVKLVDYNPFFDEICGDITFTFSESDWDTTDKIFLLKKMKQMKHLLPVP</sequence>
<dbReference type="Proteomes" id="UP000218282">
    <property type="component" value="Unassembled WGS sequence"/>
</dbReference>
<accession>A0A2A5RT70</accession>
<evidence type="ECO:0000313" key="2">
    <source>
        <dbReference type="Proteomes" id="UP000218282"/>
    </source>
</evidence>
<gene>
    <name evidence="1" type="ORF">RU86_GL001814</name>
</gene>
<dbReference type="EMBL" id="JXJW01000048">
    <property type="protein sequence ID" value="PCS03380.1"/>
    <property type="molecule type" value="Genomic_DNA"/>
</dbReference>
<name>A0A2A5RT70_9LACT</name>
<dbReference type="AlphaFoldDB" id="A0A2A5RT70"/>
<keyword evidence="2" id="KW-1185">Reference proteome</keyword>
<protein>
    <submittedName>
        <fullName evidence="1">Uncharacterized protein</fullName>
    </submittedName>
</protein>
<proteinExistence type="predicted"/>
<comment type="caution">
    <text evidence="1">The sequence shown here is derived from an EMBL/GenBank/DDBJ whole genome shotgun (WGS) entry which is preliminary data.</text>
</comment>
<organism evidence="1 2">
    <name type="scientific">Pseudolactococcus piscium</name>
    <dbReference type="NCBI Taxonomy" id="1364"/>
    <lineage>
        <taxon>Bacteria</taxon>
        <taxon>Bacillati</taxon>
        <taxon>Bacillota</taxon>
        <taxon>Bacilli</taxon>
        <taxon>Lactobacillales</taxon>
        <taxon>Streptococcaceae</taxon>
        <taxon>Pseudolactococcus</taxon>
    </lineage>
</organism>
<reference evidence="1 2" key="1">
    <citation type="submission" date="2014-12" db="EMBL/GenBank/DDBJ databases">
        <title>Draft genome sequences of 10 type strains of Lactococcus.</title>
        <authorList>
            <person name="Sun Z."/>
            <person name="Zhong Z."/>
            <person name="Liu W."/>
            <person name="Zhang W."/>
            <person name="Zhang H."/>
        </authorList>
    </citation>
    <scope>NUCLEOTIDE SEQUENCE [LARGE SCALE GENOMIC DNA]</scope>
    <source>
        <strain evidence="1 2">DSM 6634</strain>
    </source>
</reference>
<evidence type="ECO:0000313" key="1">
    <source>
        <dbReference type="EMBL" id="PCS03380.1"/>
    </source>
</evidence>